<evidence type="ECO:0000313" key="4">
    <source>
        <dbReference type="Proteomes" id="UP000053660"/>
    </source>
</evidence>
<dbReference type="GO" id="GO:0004190">
    <property type="term" value="F:aspartic-type endopeptidase activity"/>
    <property type="evidence" value="ECO:0007669"/>
    <property type="project" value="InterPro"/>
</dbReference>
<dbReference type="SUPFAM" id="SSF50630">
    <property type="entry name" value="Acid proteases"/>
    <property type="match status" value="1"/>
</dbReference>
<keyword evidence="1" id="KW-0378">Hydrolase</keyword>
<keyword evidence="4" id="KW-1185">Reference proteome</keyword>
<dbReference type="AlphaFoldDB" id="A0A0B1T7C7"/>
<dbReference type="Gene3D" id="2.40.70.10">
    <property type="entry name" value="Acid Proteases"/>
    <property type="match status" value="1"/>
</dbReference>
<name>A0A0B1T7C7_OESDE</name>
<dbReference type="Proteomes" id="UP000053660">
    <property type="component" value="Unassembled WGS sequence"/>
</dbReference>
<gene>
    <name evidence="3" type="ORF">OESDEN_08844</name>
</gene>
<dbReference type="PROSITE" id="PS50175">
    <property type="entry name" value="ASP_PROT_RETROV"/>
    <property type="match status" value="1"/>
</dbReference>
<evidence type="ECO:0000256" key="1">
    <source>
        <dbReference type="ARBA" id="ARBA00022801"/>
    </source>
</evidence>
<organism evidence="3 4">
    <name type="scientific">Oesophagostomum dentatum</name>
    <name type="common">Nodular worm</name>
    <dbReference type="NCBI Taxonomy" id="61180"/>
    <lineage>
        <taxon>Eukaryota</taxon>
        <taxon>Metazoa</taxon>
        <taxon>Ecdysozoa</taxon>
        <taxon>Nematoda</taxon>
        <taxon>Chromadorea</taxon>
        <taxon>Rhabditida</taxon>
        <taxon>Rhabditina</taxon>
        <taxon>Rhabditomorpha</taxon>
        <taxon>Strongyloidea</taxon>
        <taxon>Strongylidae</taxon>
        <taxon>Oesophagostomum</taxon>
    </lineage>
</organism>
<feature type="domain" description="Peptidase A2" evidence="2">
    <location>
        <begin position="19"/>
        <end position="135"/>
    </location>
</feature>
<reference evidence="3 4" key="1">
    <citation type="submission" date="2014-03" db="EMBL/GenBank/DDBJ databases">
        <title>Draft genome of the hookworm Oesophagostomum dentatum.</title>
        <authorList>
            <person name="Mitreva M."/>
        </authorList>
    </citation>
    <scope>NUCLEOTIDE SEQUENCE [LARGE SCALE GENOMIC DNA]</scope>
    <source>
        <strain evidence="3 4">OD-Hann</strain>
    </source>
</reference>
<protein>
    <recommendedName>
        <fullName evidence="2">Peptidase A2 domain-containing protein</fullName>
    </recommendedName>
</protein>
<dbReference type="InterPro" id="IPR021109">
    <property type="entry name" value="Peptidase_aspartic_dom_sf"/>
</dbReference>
<dbReference type="InterPro" id="IPR001995">
    <property type="entry name" value="Peptidase_A2_cat"/>
</dbReference>
<evidence type="ECO:0000259" key="2">
    <source>
        <dbReference type="PROSITE" id="PS50175"/>
    </source>
</evidence>
<proteinExistence type="predicted"/>
<sequence length="267" mass="29556">MPSPARFMITRTKYSRTLLYVFFDTGAQKSFISCKKSKDLGLPIHRSTNFKVSGFGGKTEKLTCNEVTLTLKDGASGKLIKGVSLHTKSPLTSSMNTAKLRPADRRFIKKRMIKIAQPSLEETTITPDILLGQDLIDVFLLRDQMCTVLPSGLVLTSSVFGYAISGRASYRRQTGGTSEHASKNMIVIATPIMAYPDLEHGMLLLSASSSFGISKVPAKFCHSFKYCRFDNSMYTVETSGAITVRSRTPAESKVDYSRVLLNFLHRT</sequence>
<dbReference type="EMBL" id="KN552193">
    <property type="protein sequence ID" value="KHJ91295.1"/>
    <property type="molecule type" value="Genomic_DNA"/>
</dbReference>
<dbReference type="GO" id="GO:0006508">
    <property type="term" value="P:proteolysis"/>
    <property type="evidence" value="ECO:0007669"/>
    <property type="project" value="InterPro"/>
</dbReference>
<evidence type="ECO:0000313" key="3">
    <source>
        <dbReference type="EMBL" id="KHJ91295.1"/>
    </source>
</evidence>
<accession>A0A0B1T7C7</accession>